<protein>
    <submittedName>
        <fullName evidence="3">Alpha/beta-hydrolase</fullName>
    </submittedName>
</protein>
<dbReference type="Pfam" id="PF12697">
    <property type="entry name" value="Abhydrolase_6"/>
    <property type="match status" value="1"/>
</dbReference>
<name>A0A9P4HK25_9PLEO</name>
<comment type="similarity">
    <text evidence="1">Belongs to the polyketide transferase af380 family.</text>
</comment>
<gene>
    <name evidence="3" type="ORF">EK21DRAFT_55665</name>
</gene>
<dbReference type="OrthoDB" id="2498029at2759"/>
<comment type="caution">
    <text evidence="3">The sequence shown here is derived from an EMBL/GenBank/DDBJ whole genome shotgun (WGS) entry which is preliminary data.</text>
</comment>
<dbReference type="Gene3D" id="3.40.50.1820">
    <property type="entry name" value="alpha/beta hydrolase"/>
    <property type="match status" value="1"/>
</dbReference>
<keyword evidence="4" id="KW-1185">Reference proteome</keyword>
<evidence type="ECO:0000313" key="4">
    <source>
        <dbReference type="Proteomes" id="UP000799777"/>
    </source>
</evidence>
<feature type="domain" description="AB hydrolase-1" evidence="2">
    <location>
        <begin position="10"/>
        <end position="243"/>
    </location>
</feature>
<dbReference type="Gene3D" id="1.10.10.800">
    <property type="match status" value="1"/>
</dbReference>
<dbReference type="PANTHER" id="PTHR47751:SF2">
    <property type="entry name" value="DLTD N-TERMINAL DOMAIN PROTEIN (AFU_ORTHOLOGUE AFUA_8G00380)-RELATED"/>
    <property type="match status" value="1"/>
</dbReference>
<evidence type="ECO:0000259" key="2">
    <source>
        <dbReference type="Pfam" id="PF12697"/>
    </source>
</evidence>
<dbReference type="Proteomes" id="UP000799777">
    <property type="component" value="Unassembled WGS sequence"/>
</dbReference>
<evidence type="ECO:0000256" key="1">
    <source>
        <dbReference type="ARBA" id="ARBA00029464"/>
    </source>
</evidence>
<dbReference type="InterPro" id="IPR029058">
    <property type="entry name" value="AB_hydrolase_fold"/>
</dbReference>
<dbReference type="EMBL" id="ML978159">
    <property type="protein sequence ID" value="KAF2034989.1"/>
    <property type="molecule type" value="Genomic_DNA"/>
</dbReference>
<reference evidence="3" key="1">
    <citation type="journal article" date="2020" name="Stud. Mycol.">
        <title>101 Dothideomycetes genomes: a test case for predicting lifestyles and emergence of pathogens.</title>
        <authorList>
            <person name="Haridas S."/>
            <person name="Albert R."/>
            <person name="Binder M."/>
            <person name="Bloem J."/>
            <person name="Labutti K."/>
            <person name="Salamov A."/>
            <person name="Andreopoulos B."/>
            <person name="Baker S."/>
            <person name="Barry K."/>
            <person name="Bills G."/>
            <person name="Bluhm B."/>
            <person name="Cannon C."/>
            <person name="Castanera R."/>
            <person name="Culley D."/>
            <person name="Daum C."/>
            <person name="Ezra D."/>
            <person name="Gonzalez J."/>
            <person name="Henrissat B."/>
            <person name="Kuo A."/>
            <person name="Liang C."/>
            <person name="Lipzen A."/>
            <person name="Lutzoni F."/>
            <person name="Magnuson J."/>
            <person name="Mondo S."/>
            <person name="Nolan M."/>
            <person name="Ohm R."/>
            <person name="Pangilinan J."/>
            <person name="Park H.-J."/>
            <person name="Ramirez L."/>
            <person name="Alfaro M."/>
            <person name="Sun H."/>
            <person name="Tritt A."/>
            <person name="Yoshinaga Y."/>
            <person name="Zwiers L.-H."/>
            <person name="Turgeon B."/>
            <person name="Goodwin S."/>
            <person name="Spatafora J."/>
            <person name="Crous P."/>
            <person name="Grigoriev I."/>
        </authorList>
    </citation>
    <scope>NUCLEOTIDE SEQUENCE</scope>
    <source>
        <strain evidence="3">CBS 110217</strain>
    </source>
</reference>
<dbReference type="AlphaFoldDB" id="A0A9P4HK25"/>
<dbReference type="SUPFAM" id="SSF53474">
    <property type="entry name" value="alpha/beta-Hydrolases"/>
    <property type="match status" value="1"/>
</dbReference>
<evidence type="ECO:0000313" key="3">
    <source>
        <dbReference type="EMBL" id="KAF2034989.1"/>
    </source>
</evidence>
<sequence length="259" mass="28753">MVGLPDVAAHLQASNITALLFDPRSTGLSGGTLRNEIDPHKQIEDLSDALTFLSSQSSVDPSQIGLFGFSFGGTIALCAASLDKRAKLVIAINPLTDFDFELGKQAKVLAKCMKDRESQLNGNPPFSLPMINERGVNVVGFGHGIDKERYARIVTVGNQVAPNHVNRVTLQTYYKLVLFQPFSLWRCIEPTKVLWICADKDEMSYPKLQKQYFEGLHTAKRMHVIEGAGHEDVLMDDHFANVAGKMVDFVRQVIDDDFE</sequence>
<accession>A0A9P4HK25</accession>
<dbReference type="InterPro" id="IPR051411">
    <property type="entry name" value="Polyketide_trans_af380"/>
</dbReference>
<organism evidence="3 4">
    <name type="scientific">Setomelanomma holmii</name>
    <dbReference type="NCBI Taxonomy" id="210430"/>
    <lineage>
        <taxon>Eukaryota</taxon>
        <taxon>Fungi</taxon>
        <taxon>Dikarya</taxon>
        <taxon>Ascomycota</taxon>
        <taxon>Pezizomycotina</taxon>
        <taxon>Dothideomycetes</taxon>
        <taxon>Pleosporomycetidae</taxon>
        <taxon>Pleosporales</taxon>
        <taxon>Pleosporineae</taxon>
        <taxon>Phaeosphaeriaceae</taxon>
        <taxon>Setomelanomma</taxon>
    </lineage>
</organism>
<proteinExistence type="inferred from homology"/>
<dbReference type="InterPro" id="IPR000073">
    <property type="entry name" value="AB_hydrolase_1"/>
</dbReference>
<dbReference type="PANTHER" id="PTHR47751">
    <property type="entry name" value="SUPERFAMILY HYDROLASE, PUTATIVE (AFU_ORTHOLOGUE AFUA_2G16580)-RELATED"/>
    <property type="match status" value="1"/>
</dbReference>